<feature type="compositionally biased region" description="Polar residues" evidence="1">
    <location>
        <begin position="35"/>
        <end position="45"/>
    </location>
</feature>
<evidence type="ECO:0000256" key="1">
    <source>
        <dbReference type="SAM" id="MobiDB-lite"/>
    </source>
</evidence>
<sequence length="218" mass="23397">MEQTPQTLPSQAQAPQTQPPQTQAPQGQAPQTQAELSASQGSAVRPTSSFSDRVVEYIDHHHPRLGSFLLKLRFGGLRTIEPTTVLGAAVVSAGTGAGLGLSRALGRGRNGRLRVPLSLAAPGGTLALWVAVWRWDAARWRRRHVSMVLDLTPERLTDLVEKLRSEGFSVDRWVGQRSAGGARFGISCRARDLRKVNAAISQIGQEAFAAAAAPPRLA</sequence>
<organism evidence="2">
    <name type="scientific">freshwater metagenome</name>
    <dbReference type="NCBI Taxonomy" id="449393"/>
    <lineage>
        <taxon>unclassified sequences</taxon>
        <taxon>metagenomes</taxon>
        <taxon>ecological metagenomes</taxon>
    </lineage>
</organism>
<dbReference type="EMBL" id="CAFBPW010000155">
    <property type="protein sequence ID" value="CAB5036651.1"/>
    <property type="molecule type" value="Genomic_DNA"/>
</dbReference>
<reference evidence="2" key="1">
    <citation type="submission" date="2020-05" db="EMBL/GenBank/DDBJ databases">
        <authorList>
            <person name="Chiriac C."/>
            <person name="Salcher M."/>
            <person name="Ghai R."/>
            <person name="Kavagutti S V."/>
        </authorList>
    </citation>
    <scope>NUCLEOTIDE SEQUENCE</scope>
</reference>
<gene>
    <name evidence="2" type="ORF">UFOPK4173_01273</name>
</gene>
<dbReference type="AlphaFoldDB" id="A0A6J7S6Q9"/>
<proteinExistence type="predicted"/>
<accession>A0A6J7S6Q9</accession>
<name>A0A6J7S6Q9_9ZZZZ</name>
<evidence type="ECO:0000313" key="2">
    <source>
        <dbReference type="EMBL" id="CAB5036651.1"/>
    </source>
</evidence>
<feature type="compositionally biased region" description="Low complexity" evidence="1">
    <location>
        <begin position="1"/>
        <end position="34"/>
    </location>
</feature>
<feature type="region of interest" description="Disordered" evidence="1">
    <location>
        <begin position="1"/>
        <end position="45"/>
    </location>
</feature>
<protein>
    <submittedName>
        <fullName evidence="2">Unannotated protein</fullName>
    </submittedName>
</protein>